<evidence type="ECO:0000256" key="1">
    <source>
        <dbReference type="SAM" id="Phobius"/>
    </source>
</evidence>
<proteinExistence type="predicted"/>
<dbReference type="EMBL" id="RYZZ01000007">
    <property type="protein sequence ID" value="RUQ30618.1"/>
    <property type="molecule type" value="Genomic_DNA"/>
</dbReference>
<feature type="transmembrane region" description="Helical" evidence="1">
    <location>
        <begin position="53"/>
        <end position="73"/>
    </location>
</feature>
<keyword evidence="1" id="KW-0812">Transmembrane</keyword>
<protein>
    <submittedName>
        <fullName evidence="2">Uncharacterized protein</fullName>
    </submittedName>
</protein>
<sequence length="74" mass="8592">MFIWILTVLVIGVILVSLIYTVSVGRTQKALKGEYDTQINENVQNHPYLRNPIFLAIAIFFIFVLGYILYWSLK</sequence>
<keyword evidence="3" id="KW-1185">Reference proteome</keyword>
<gene>
    <name evidence="2" type="ORF">ELQ35_07965</name>
</gene>
<evidence type="ECO:0000313" key="3">
    <source>
        <dbReference type="Proteomes" id="UP000267430"/>
    </source>
</evidence>
<organism evidence="2 3">
    <name type="scientific">Peribacillus cavernae</name>
    <dbReference type="NCBI Taxonomy" id="1674310"/>
    <lineage>
        <taxon>Bacteria</taxon>
        <taxon>Bacillati</taxon>
        <taxon>Bacillota</taxon>
        <taxon>Bacilli</taxon>
        <taxon>Bacillales</taxon>
        <taxon>Bacillaceae</taxon>
        <taxon>Peribacillus</taxon>
    </lineage>
</organism>
<keyword evidence="1" id="KW-1133">Transmembrane helix</keyword>
<comment type="caution">
    <text evidence="2">The sequence shown here is derived from an EMBL/GenBank/DDBJ whole genome shotgun (WGS) entry which is preliminary data.</text>
</comment>
<reference evidence="2 3" key="1">
    <citation type="submission" date="2018-12" db="EMBL/GenBank/DDBJ databases">
        <title>Bacillus chawlae sp. nov., Bacillus glennii sp. nov., and Bacillus saganii sp. nov. Isolated from the Vehicle Assembly Building at Kennedy Space Center where the Viking Spacecraft were Assembled.</title>
        <authorList>
            <person name="Seuylemezian A."/>
            <person name="Vaishampayan P."/>
        </authorList>
    </citation>
    <scope>NUCLEOTIDE SEQUENCE [LARGE SCALE GENOMIC DNA]</scope>
    <source>
        <strain evidence="2 3">L5</strain>
    </source>
</reference>
<dbReference type="OrthoDB" id="2454818at2"/>
<dbReference type="Proteomes" id="UP000267430">
    <property type="component" value="Unassembled WGS sequence"/>
</dbReference>
<keyword evidence="1" id="KW-0472">Membrane</keyword>
<accession>A0A3S0W1D3</accession>
<dbReference type="AlphaFoldDB" id="A0A3S0W1D3"/>
<name>A0A3S0W1D3_9BACI</name>
<evidence type="ECO:0000313" key="2">
    <source>
        <dbReference type="EMBL" id="RUQ30618.1"/>
    </source>
</evidence>